<dbReference type="EMBL" id="JAHMHQ010000018">
    <property type="protein sequence ID" value="KAK1633371.1"/>
    <property type="molecule type" value="Genomic_DNA"/>
</dbReference>
<name>A0AAJ0EDR9_9PEZI</name>
<dbReference type="RefSeq" id="XP_060441978.1">
    <property type="nucleotide sequence ID" value="XM_060590992.1"/>
</dbReference>
<sequence length="238" mass="26286">MLYSSPAAFTLRLIPLHHMQTTCIIAAAAPIKPVGRVADQILCSLSHCHWHTAQTPAKSGPRCDRSKACPLVPRAGSWNCIPSPTRFELALQKYKIRTRCRNRTCGTSKVRDSTVDSSSCNTVCLLDSSVVSVRASAPGPPESSKENCSEPTCELPTTTDRIWAPPNTESEGTFVETYFITTRYVVLASFKALLFSSFPVCRTRMPLRQRHASLEPGWPTGCAGEITPHEAWPRSWRP</sequence>
<protein>
    <submittedName>
        <fullName evidence="1">Uncharacterized protein</fullName>
    </submittedName>
</protein>
<gene>
    <name evidence="1" type="ORF">BDP81DRAFT_434766</name>
</gene>
<proteinExistence type="predicted"/>
<comment type="caution">
    <text evidence="1">The sequence shown here is derived from an EMBL/GenBank/DDBJ whole genome shotgun (WGS) entry which is preliminary data.</text>
</comment>
<keyword evidence="2" id="KW-1185">Reference proteome</keyword>
<reference evidence="1" key="1">
    <citation type="submission" date="2021-06" db="EMBL/GenBank/DDBJ databases">
        <title>Comparative genomics, transcriptomics and evolutionary studies reveal genomic signatures of adaptation to plant cell wall in hemibiotrophic fungi.</title>
        <authorList>
            <consortium name="DOE Joint Genome Institute"/>
            <person name="Baroncelli R."/>
            <person name="Diaz J.F."/>
            <person name="Benocci T."/>
            <person name="Peng M."/>
            <person name="Battaglia E."/>
            <person name="Haridas S."/>
            <person name="Andreopoulos W."/>
            <person name="Labutti K."/>
            <person name="Pangilinan J."/>
            <person name="Floch G.L."/>
            <person name="Makela M.R."/>
            <person name="Henrissat B."/>
            <person name="Grigoriev I.V."/>
            <person name="Crouch J.A."/>
            <person name="De Vries R.P."/>
            <person name="Sukno S.A."/>
            <person name="Thon M.R."/>
        </authorList>
    </citation>
    <scope>NUCLEOTIDE SEQUENCE</scope>
    <source>
        <strain evidence="1">CBS 102054</strain>
    </source>
</reference>
<dbReference type="Proteomes" id="UP001243989">
    <property type="component" value="Unassembled WGS sequence"/>
</dbReference>
<dbReference type="AlphaFoldDB" id="A0AAJ0EDR9"/>
<accession>A0AAJ0EDR9</accession>
<dbReference type="GeneID" id="85475854"/>
<evidence type="ECO:0000313" key="2">
    <source>
        <dbReference type="Proteomes" id="UP001243989"/>
    </source>
</evidence>
<organism evidence="1 2">
    <name type="scientific">Colletotrichum phormii</name>
    <dbReference type="NCBI Taxonomy" id="359342"/>
    <lineage>
        <taxon>Eukaryota</taxon>
        <taxon>Fungi</taxon>
        <taxon>Dikarya</taxon>
        <taxon>Ascomycota</taxon>
        <taxon>Pezizomycotina</taxon>
        <taxon>Sordariomycetes</taxon>
        <taxon>Hypocreomycetidae</taxon>
        <taxon>Glomerellales</taxon>
        <taxon>Glomerellaceae</taxon>
        <taxon>Colletotrichum</taxon>
        <taxon>Colletotrichum acutatum species complex</taxon>
    </lineage>
</organism>
<evidence type="ECO:0000313" key="1">
    <source>
        <dbReference type="EMBL" id="KAK1633371.1"/>
    </source>
</evidence>